<dbReference type="EMBL" id="JAAOMP010000035">
    <property type="protein sequence ID" value="MBU2759260.1"/>
    <property type="molecule type" value="Genomic_DNA"/>
</dbReference>
<feature type="compositionally biased region" description="Low complexity" evidence="1">
    <location>
        <begin position="75"/>
        <end position="105"/>
    </location>
</feature>
<accession>A0ABS5ZW35</accession>
<proteinExistence type="predicted"/>
<sequence>MVHSAYRVPPQTTAMPACPQRKPSRRTPSAVSVAVAVSLWMCPIWSVAAVVPSGAAAPASSPDSILNNVVGGTGPTASTTSAAPAETPAQKAAIQAEEARLAAQQAKRDARIEKYNQQSQKSLNGMGGRYYLPPLPGPAYVRPMVGTQYQEQFPLSTREIQWVKHQMQDDQYAIHKGAPLQIENPSLPVSLGPGAQVPTIHLAPGYVTTISVIGENGSPWPVTSRQVGGGQSFDVSAVSQDAGAPNGQNAISAATAGVHSTSATTSKPQPVQLPSNLLTISPKYFGSSSNLVLTLKGVSTPLMINVVADGPHDKTVDGMVTLRVDRHGPDAPPPLYAPPPPSAVNSDLMLFLSQTPPQGAKALHASGGFGIKAWSWNGRVIVRTRIPLLSPAWTAEVRQDGAMVYDLPKTRVLMLRDDLSATDGTWQMRTVLLSDDASAGLQPAGLQPTSVFKGASHER</sequence>
<gene>
    <name evidence="2" type="ORF">HAP95_03605</name>
</gene>
<dbReference type="Pfam" id="PF12293">
    <property type="entry name" value="T4BSS_DotH_IcmK"/>
    <property type="match status" value="1"/>
</dbReference>
<comment type="caution">
    <text evidence="2">The sequence shown here is derived from an EMBL/GenBank/DDBJ whole genome shotgun (WGS) entry which is preliminary data.</text>
</comment>
<dbReference type="RefSeq" id="WP_215882997.1">
    <property type="nucleotide sequence ID" value="NZ_JAAOMP010000035.1"/>
</dbReference>
<dbReference type="Proteomes" id="UP000755654">
    <property type="component" value="Unassembled WGS sequence"/>
</dbReference>
<evidence type="ECO:0000256" key="1">
    <source>
        <dbReference type="SAM" id="MobiDB-lite"/>
    </source>
</evidence>
<dbReference type="InterPro" id="IPR022073">
    <property type="entry name" value="T4BSS_DotH_IcmK"/>
</dbReference>
<name>A0ABS5ZW35_9PROT</name>
<evidence type="ECO:0000313" key="3">
    <source>
        <dbReference type="Proteomes" id="UP000755654"/>
    </source>
</evidence>
<feature type="region of interest" description="Disordered" evidence="1">
    <location>
        <begin position="1"/>
        <end position="25"/>
    </location>
</feature>
<feature type="region of interest" description="Disordered" evidence="1">
    <location>
        <begin position="70"/>
        <end position="111"/>
    </location>
</feature>
<evidence type="ECO:0000313" key="2">
    <source>
        <dbReference type="EMBL" id="MBU2759260.1"/>
    </source>
</evidence>
<organism evidence="2 3">
    <name type="scientific">Acidithiobacillus sulfurivorans</name>
    <dbReference type="NCBI Taxonomy" id="1958756"/>
    <lineage>
        <taxon>Bacteria</taxon>
        <taxon>Pseudomonadati</taxon>
        <taxon>Pseudomonadota</taxon>
        <taxon>Acidithiobacillia</taxon>
        <taxon>Acidithiobacillales</taxon>
        <taxon>Acidithiobacillaceae</taxon>
        <taxon>Acidithiobacillus</taxon>
    </lineage>
</organism>
<protein>
    <submittedName>
        <fullName evidence="2">Uncharacterized protein</fullName>
    </submittedName>
</protein>
<reference evidence="2 3" key="1">
    <citation type="journal article" date="2021" name="ISME J.">
        <title>Genomic evolution of the class Acidithiobacillia: deep-branching Proteobacteria living in extreme acidic conditions.</title>
        <authorList>
            <person name="Moya-Beltran A."/>
            <person name="Beard S."/>
            <person name="Rojas-Villalobos C."/>
            <person name="Issotta F."/>
            <person name="Gallardo Y."/>
            <person name="Ulloa R."/>
            <person name="Giaveno A."/>
            <person name="Degli Esposti M."/>
            <person name="Johnson D.B."/>
            <person name="Quatrini R."/>
        </authorList>
    </citation>
    <scope>NUCLEOTIDE SEQUENCE [LARGE SCALE GENOMIC DNA]</scope>
    <source>
        <strain evidence="2 3">RW2</strain>
    </source>
</reference>
<keyword evidence="3" id="KW-1185">Reference proteome</keyword>